<sequence length="792" mass="89280">MSAFAAVSDSPTVQEKPSKILTDYSEIKKTYNGAICVVANNSNVWVKDGKYTSGYRFVWDGSHILGAAPTLAAFAGMKYSFDETTKTAAIGNITAAAGQKYILVDGLRYDSESENTVIDGVLYLPLNEFVRYGMRKFYGESIKGFGVIAPTEKPYHFSTERDGLVLYGNDEYSMMMAYLVLDRYNAATLREMFDKRSREKQYPRILTVKEDAPRYKKLIETDAFMAEMSGYVLEHADYYLNQEVNIEVMGFLDGVPTFIMPEIMYYAYYMTGNRAYIEKAIANIEPILALDTWCAYSHTLSSSKCCMYLANVYDLFRDELTQKQRDDIANALIYRGIQAHIDFVSGKTQTNDWPTRDSNWNLICNAGPMYAAMVLLGEGYDDNMLLDCLEKGQVSLGYFMHHFAPDGHGWESPHYTNYILSYMVALFEGLNNYLGDDLGMMDYPGLEGVGTAAAKTTGKANGWAIHCEYGTDPCNTALNMYFTKLYGDYQGQMLNIEQNYKDRPAMEVNAYYAMKYYMPDAPEKVDYPEELDDLYSSSQIGFSRDAWGAKAKTVIGVHGGYNMDAGYQVDIGNFFYEYKGVVFADDPGIEDYALPPTAYPCRAEGANVWVVNPDASYGQSLKGYGDINMKESKPDGVIYTLDLSSAYNGYVKSALRGYMLSEDRTVFTVQDEIKPYRRENDFYWFWHTLADITVNENSRSVSLARDGVVCKIYFDSNVDFTITKQDVLTSLPKSPVVEGQNQMAHAVNMHKVVVNFQSSGEPIIFRATVVPFGKNIDRDTLTPISEWTIPDA</sequence>
<dbReference type="Gene3D" id="1.50.10.100">
    <property type="entry name" value="Chondroitin AC/alginate lyase"/>
    <property type="match status" value="1"/>
</dbReference>
<protein>
    <submittedName>
        <fullName evidence="1">DUF4962 domain-containing protein</fullName>
    </submittedName>
</protein>
<name>A0AAE3FEG4_9BACT</name>
<dbReference type="AlphaFoldDB" id="A0AAE3FEG4"/>
<evidence type="ECO:0000313" key="2">
    <source>
        <dbReference type="Proteomes" id="UP001139365"/>
    </source>
</evidence>
<dbReference type="InterPro" id="IPR008929">
    <property type="entry name" value="Chondroitin_lyas"/>
</dbReference>
<dbReference type="SUPFAM" id="SSF48230">
    <property type="entry name" value="Chondroitin AC/alginate lyase"/>
    <property type="match status" value="1"/>
</dbReference>
<reference evidence="1 2" key="1">
    <citation type="submission" date="2022-03" db="EMBL/GenBank/DDBJ databases">
        <title>Metagenome-assembled genomes from swine fecal metagenomes.</title>
        <authorList>
            <person name="Holman D.B."/>
            <person name="Kommadath A."/>
        </authorList>
    </citation>
    <scope>NUCLEOTIDE SEQUENCE [LARGE SCALE GENOMIC DNA]</scope>
    <source>
        <strain evidence="1">SUG147</strain>
    </source>
</reference>
<comment type="caution">
    <text evidence="1">The sequence shown here is derived from an EMBL/GenBank/DDBJ whole genome shotgun (WGS) entry which is preliminary data.</text>
</comment>
<dbReference type="Proteomes" id="UP001139365">
    <property type="component" value="Unassembled WGS sequence"/>
</dbReference>
<dbReference type="Gene3D" id="2.70.98.70">
    <property type="match status" value="1"/>
</dbReference>
<dbReference type="EMBL" id="JALEMU010000019">
    <property type="protein sequence ID" value="MCI5754851.1"/>
    <property type="molecule type" value="Genomic_DNA"/>
</dbReference>
<dbReference type="PANTHER" id="PTHR38045">
    <property type="entry name" value="CHROMOSOME 1, WHOLE GENOME SHOTGUN SEQUENCE"/>
    <property type="match status" value="1"/>
</dbReference>
<dbReference type="PANTHER" id="PTHR38045:SF1">
    <property type="entry name" value="HEPARINASE II_III-LIKE PROTEIN"/>
    <property type="match status" value="1"/>
</dbReference>
<evidence type="ECO:0000313" key="1">
    <source>
        <dbReference type="EMBL" id="MCI5754851.1"/>
    </source>
</evidence>
<proteinExistence type="predicted"/>
<gene>
    <name evidence="1" type="ORF">MR241_00970</name>
</gene>
<accession>A0AAE3FEG4</accession>
<organism evidence="1 2">
    <name type="scientific">Candidatus Colimorpha enterica</name>
    <dbReference type="NCBI Taxonomy" id="3083063"/>
    <lineage>
        <taxon>Bacteria</taxon>
        <taxon>Pseudomonadati</taxon>
        <taxon>Bacteroidota</taxon>
        <taxon>Bacteroidia</taxon>
        <taxon>Bacteroidales</taxon>
        <taxon>Candidatus Colimorpha</taxon>
    </lineage>
</organism>